<sequence>VAVGSRPVSRVLSKATIHLGHTSPRDSRDLPESDAGRTIGFLFGLAPGGVYPAVRVTTNAVRSYR</sequence>
<accession>A0A381PXK1</accession>
<evidence type="ECO:0000313" key="1">
    <source>
        <dbReference type="EMBL" id="SUZ71364.1"/>
    </source>
</evidence>
<feature type="non-terminal residue" evidence="1">
    <location>
        <position position="65"/>
    </location>
</feature>
<dbReference type="AlphaFoldDB" id="A0A381PXK1"/>
<proteinExistence type="predicted"/>
<name>A0A381PXK1_9ZZZZ</name>
<gene>
    <name evidence="1" type="ORF">METZ01_LOCUS24218</name>
</gene>
<dbReference type="AntiFam" id="ANF00041">
    <property type="entry name" value="Antisense to RNaseP"/>
</dbReference>
<dbReference type="EMBL" id="UINC01001119">
    <property type="protein sequence ID" value="SUZ71364.1"/>
    <property type="molecule type" value="Genomic_DNA"/>
</dbReference>
<organism evidence="1">
    <name type="scientific">marine metagenome</name>
    <dbReference type="NCBI Taxonomy" id="408172"/>
    <lineage>
        <taxon>unclassified sequences</taxon>
        <taxon>metagenomes</taxon>
        <taxon>ecological metagenomes</taxon>
    </lineage>
</organism>
<feature type="non-terminal residue" evidence="1">
    <location>
        <position position="1"/>
    </location>
</feature>
<reference evidence="1" key="1">
    <citation type="submission" date="2018-05" db="EMBL/GenBank/DDBJ databases">
        <authorList>
            <person name="Lanie J.A."/>
            <person name="Ng W.-L."/>
            <person name="Kazmierczak K.M."/>
            <person name="Andrzejewski T.M."/>
            <person name="Davidsen T.M."/>
            <person name="Wayne K.J."/>
            <person name="Tettelin H."/>
            <person name="Glass J.I."/>
            <person name="Rusch D."/>
            <person name="Podicherti R."/>
            <person name="Tsui H.-C.T."/>
            <person name="Winkler M.E."/>
        </authorList>
    </citation>
    <scope>NUCLEOTIDE SEQUENCE</scope>
</reference>
<protein>
    <submittedName>
        <fullName evidence="1">Uncharacterized protein</fullName>
    </submittedName>
</protein>